<evidence type="ECO:0000313" key="3">
    <source>
        <dbReference type="Proteomes" id="UP000644507"/>
    </source>
</evidence>
<feature type="signal peptide" evidence="1">
    <location>
        <begin position="1"/>
        <end position="23"/>
    </location>
</feature>
<organism evidence="2 3">
    <name type="scientific">Roseibacillus persicicus</name>
    <dbReference type="NCBI Taxonomy" id="454148"/>
    <lineage>
        <taxon>Bacteria</taxon>
        <taxon>Pseudomonadati</taxon>
        <taxon>Verrucomicrobiota</taxon>
        <taxon>Verrucomicrobiia</taxon>
        <taxon>Verrucomicrobiales</taxon>
        <taxon>Verrucomicrobiaceae</taxon>
        <taxon>Roseibacillus</taxon>
    </lineage>
</organism>
<proteinExistence type="predicted"/>
<accession>A0A918WGA9</accession>
<evidence type="ECO:0000256" key="1">
    <source>
        <dbReference type="SAM" id="SignalP"/>
    </source>
</evidence>
<dbReference type="AlphaFoldDB" id="A0A918WGA9"/>
<comment type="caution">
    <text evidence="2">The sequence shown here is derived from an EMBL/GenBank/DDBJ whole genome shotgun (WGS) entry which is preliminary data.</text>
</comment>
<dbReference type="Proteomes" id="UP000644507">
    <property type="component" value="Unassembled WGS sequence"/>
</dbReference>
<keyword evidence="3" id="KW-1185">Reference proteome</keyword>
<dbReference type="RefSeq" id="WP_189566850.1">
    <property type="nucleotide sequence ID" value="NZ_BMXI01000001.1"/>
</dbReference>
<name>A0A918WGA9_9BACT</name>
<protein>
    <recommendedName>
        <fullName evidence="4">PEP-CTERM sorting domain-containing protein</fullName>
    </recommendedName>
</protein>
<gene>
    <name evidence="2" type="ORF">GCM10007100_03980</name>
</gene>
<evidence type="ECO:0008006" key="4">
    <source>
        <dbReference type="Google" id="ProtNLM"/>
    </source>
</evidence>
<keyword evidence="1" id="KW-0732">Signal</keyword>
<reference evidence="2" key="1">
    <citation type="journal article" date="2014" name="Int. J. Syst. Evol. Microbiol.">
        <title>Complete genome sequence of Corynebacterium casei LMG S-19264T (=DSM 44701T), isolated from a smear-ripened cheese.</title>
        <authorList>
            <consortium name="US DOE Joint Genome Institute (JGI-PGF)"/>
            <person name="Walter F."/>
            <person name="Albersmeier A."/>
            <person name="Kalinowski J."/>
            <person name="Ruckert C."/>
        </authorList>
    </citation>
    <scope>NUCLEOTIDE SEQUENCE</scope>
    <source>
        <strain evidence="2">KCTC 12988</strain>
    </source>
</reference>
<evidence type="ECO:0000313" key="2">
    <source>
        <dbReference type="EMBL" id="GHC42223.1"/>
    </source>
</evidence>
<reference evidence="2" key="2">
    <citation type="submission" date="2020-09" db="EMBL/GenBank/DDBJ databases">
        <authorList>
            <person name="Sun Q."/>
            <person name="Kim S."/>
        </authorList>
    </citation>
    <scope>NUCLEOTIDE SEQUENCE</scope>
    <source>
        <strain evidence="2">KCTC 12988</strain>
    </source>
</reference>
<sequence>MKKTQNPLILGILSLASLQIATAGTYVSEGVYGNPFSAVSGAVATSIWSDVSDSVHTGFPGWPGSSSWGATISPNSATGTSTDIELERIAGTGHWFWVGGPYPADDTIYFGGFASSRNVGGTLAAEEVAPISNLTEVIFQIQLGEADGEDFSSSAAPTLTYTTSSGTFTATLTSGDATNPDDSFINGTYSNGEYDVDETVTLNEYEFTWDLSTVSETILSFKVEWNQAMHSQLYGFQVDQKD</sequence>
<feature type="chain" id="PRO_5037195809" description="PEP-CTERM sorting domain-containing protein" evidence="1">
    <location>
        <begin position="24"/>
        <end position="242"/>
    </location>
</feature>
<dbReference type="EMBL" id="BMXI01000001">
    <property type="protein sequence ID" value="GHC42223.1"/>
    <property type="molecule type" value="Genomic_DNA"/>
</dbReference>